<accession>A0A511FHW0</accession>
<dbReference type="EMBL" id="BJVQ01000117">
    <property type="protein sequence ID" value="GEL48835.1"/>
    <property type="molecule type" value="Genomic_DNA"/>
</dbReference>
<dbReference type="RefSeq" id="WP_146840831.1">
    <property type="nucleotide sequence ID" value="NZ_BJVQ01000117.1"/>
</dbReference>
<proteinExistence type="predicted"/>
<name>A0A511FHW0_9CELL</name>
<dbReference type="PANTHER" id="PTHR43591">
    <property type="entry name" value="METHYLTRANSFERASE"/>
    <property type="match status" value="1"/>
</dbReference>
<dbReference type="Proteomes" id="UP000564629">
    <property type="component" value="Unassembled WGS sequence"/>
</dbReference>
<gene>
    <name evidence="2" type="ORF">CHO01_39510</name>
    <name evidence="3" type="ORF">HNR08_002909</name>
</gene>
<sequence length="282" mass="29480">MTVIGGAVADPTLQALKDKHRAMWALGDYPALAAEVIAELGPTLVDAVGVAPGERVLDVAAGSGNAAVPAALAGADVVASDLTPALLDAGRRSAAARGATLDWREADAEALPFADDAFDVVLSCVGVMFAPRHAAAAWELTRVCRPGGRIGLIAWTPGGFIGQMFAAMKPYAPAPPPGAQPPPLWGDEQHVRDLLGDRVAGVRAERRTLTVDAFATPEEFRDYFKARYGPTIAVYRAVADDPDRTAALDADLAALGARFARTAGGRTVLDWEYLLVTADVRG</sequence>
<protein>
    <submittedName>
        <fullName evidence="3">SAM-dependent methyltransferase</fullName>
    </submittedName>
</protein>
<evidence type="ECO:0000313" key="4">
    <source>
        <dbReference type="Proteomes" id="UP000321723"/>
    </source>
</evidence>
<evidence type="ECO:0000259" key="1">
    <source>
        <dbReference type="Pfam" id="PF08241"/>
    </source>
</evidence>
<keyword evidence="3" id="KW-0489">Methyltransferase</keyword>
<feature type="domain" description="Methyltransferase type 11" evidence="1">
    <location>
        <begin position="57"/>
        <end position="150"/>
    </location>
</feature>
<reference evidence="3 5" key="2">
    <citation type="submission" date="2020-08" db="EMBL/GenBank/DDBJ databases">
        <title>Sequencing the genomes of 1000 actinobacteria strains.</title>
        <authorList>
            <person name="Klenk H.-P."/>
        </authorList>
    </citation>
    <scope>NUCLEOTIDE SEQUENCE [LARGE SCALE GENOMIC DNA]</scope>
    <source>
        <strain evidence="3 5">DSM 9581</strain>
    </source>
</reference>
<dbReference type="GO" id="GO:0032259">
    <property type="term" value="P:methylation"/>
    <property type="evidence" value="ECO:0007669"/>
    <property type="project" value="UniProtKB-KW"/>
</dbReference>
<dbReference type="Gene3D" id="3.40.50.150">
    <property type="entry name" value="Vaccinia Virus protein VP39"/>
    <property type="match status" value="1"/>
</dbReference>
<evidence type="ECO:0000313" key="5">
    <source>
        <dbReference type="Proteomes" id="UP000564629"/>
    </source>
</evidence>
<dbReference type="Pfam" id="PF08241">
    <property type="entry name" value="Methyltransf_11"/>
    <property type="match status" value="1"/>
</dbReference>
<dbReference type="InterPro" id="IPR029063">
    <property type="entry name" value="SAM-dependent_MTases_sf"/>
</dbReference>
<keyword evidence="3" id="KW-0808">Transferase</keyword>
<comment type="caution">
    <text evidence="2">The sequence shown here is derived from an EMBL/GenBank/DDBJ whole genome shotgun (WGS) entry which is preliminary data.</text>
</comment>
<dbReference type="Proteomes" id="UP000321723">
    <property type="component" value="Unassembled WGS sequence"/>
</dbReference>
<dbReference type="GO" id="GO:0008757">
    <property type="term" value="F:S-adenosylmethionine-dependent methyltransferase activity"/>
    <property type="evidence" value="ECO:0007669"/>
    <property type="project" value="InterPro"/>
</dbReference>
<evidence type="ECO:0000313" key="3">
    <source>
        <dbReference type="EMBL" id="MBB5474173.1"/>
    </source>
</evidence>
<dbReference type="AlphaFoldDB" id="A0A511FHW0"/>
<dbReference type="OrthoDB" id="9795634at2"/>
<dbReference type="PANTHER" id="PTHR43591:SF24">
    <property type="entry name" value="2-METHOXY-6-POLYPRENYL-1,4-BENZOQUINOL METHYLASE, MITOCHONDRIAL"/>
    <property type="match status" value="1"/>
</dbReference>
<keyword evidence="4" id="KW-1185">Reference proteome</keyword>
<dbReference type="SUPFAM" id="SSF53335">
    <property type="entry name" value="S-adenosyl-L-methionine-dependent methyltransferases"/>
    <property type="match status" value="1"/>
</dbReference>
<reference evidence="2 4" key="1">
    <citation type="submission" date="2019-07" db="EMBL/GenBank/DDBJ databases">
        <title>Whole genome shotgun sequence of Cellulomonas hominis NBRC 16055.</title>
        <authorList>
            <person name="Hosoyama A."/>
            <person name="Uohara A."/>
            <person name="Ohji S."/>
            <person name="Ichikawa N."/>
        </authorList>
    </citation>
    <scope>NUCLEOTIDE SEQUENCE [LARGE SCALE GENOMIC DNA]</scope>
    <source>
        <strain evidence="2 4">NBRC 16055</strain>
    </source>
</reference>
<dbReference type="InterPro" id="IPR013216">
    <property type="entry name" value="Methyltransf_11"/>
</dbReference>
<evidence type="ECO:0000313" key="2">
    <source>
        <dbReference type="EMBL" id="GEL48835.1"/>
    </source>
</evidence>
<organism evidence="2 4">
    <name type="scientific">Cellulomonas hominis</name>
    <dbReference type="NCBI Taxonomy" id="156981"/>
    <lineage>
        <taxon>Bacteria</taxon>
        <taxon>Bacillati</taxon>
        <taxon>Actinomycetota</taxon>
        <taxon>Actinomycetes</taxon>
        <taxon>Micrococcales</taxon>
        <taxon>Cellulomonadaceae</taxon>
        <taxon>Cellulomonas</taxon>
    </lineage>
</organism>
<dbReference type="EMBL" id="JACHDN010000001">
    <property type="protein sequence ID" value="MBB5474173.1"/>
    <property type="molecule type" value="Genomic_DNA"/>
</dbReference>
<dbReference type="CDD" id="cd02440">
    <property type="entry name" value="AdoMet_MTases"/>
    <property type="match status" value="1"/>
</dbReference>